<evidence type="ECO:0000256" key="1">
    <source>
        <dbReference type="ARBA" id="ARBA00023122"/>
    </source>
</evidence>
<organism evidence="4 5">
    <name type="scientific">Sphingobacterium wenxiniae</name>
    <dbReference type="NCBI Taxonomy" id="683125"/>
    <lineage>
        <taxon>Bacteria</taxon>
        <taxon>Pseudomonadati</taxon>
        <taxon>Bacteroidota</taxon>
        <taxon>Sphingobacteriia</taxon>
        <taxon>Sphingobacteriales</taxon>
        <taxon>Sphingobacteriaceae</taxon>
        <taxon>Sphingobacterium</taxon>
    </lineage>
</organism>
<dbReference type="InterPro" id="IPR051257">
    <property type="entry name" value="Diverse_CBS-Domain"/>
</dbReference>
<dbReference type="PANTHER" id="PTHR43080">
    <property type="entry name" value="CBS DOMAIN-CONTAINING PROTEIN CBSX3, MITOCHONDRIAL"/>
    <property type="match status" value="1"/>
</dbReference>
<evidence type="ECO:0000313" key="5">
    <source>
        <dbReference type="Proteomes" id="UP000198785"/>
    </source>
</evidence>
<dbReference type="SUPFAM" id="SSF54631">
    <property type="entry name" value="CBS-domain pair"/>
    <property type="match status" value="1"/>
</dbReference>
<dbReference type="PROSITE" id="PS51371">
    <property type="entry name" value="CBS"/>
    <property type="match status" value="2"/>
</dbReference>
<keyword evidence="1 2" id="KW-0129">CBS domain</keyword>
<feature type="domain" description="CBS" evidence="3">
    <location>
        <begin position="66"/>
        <end position="125"/>
    </location>
</feature>
<dbReference type="AlphaFoldDB" id="A0A1I6P6W2"/>
<dbReference type="OrthoDB" id="1523762at2"/>
<accession>A0A1I6P6W2</accession>
<dbReference type="InterPro" id="IPR000644">
    <property type="entry name" value="CBS_dom"/>
</dbReference>
<gene>
    <name evidence="4" type="ORF">SAMN05660206_101309</name>
</gene>
<dbReference type="Proteomes" id="UP000198785">
    <property type="component" value="Unassembled WGS sequence"/>
</dbReference>
<evidence type="ECO:0000259" key="3">
    <source>
        <dbReference type="PROSITE" id="PS51371"/>
    </source>
</evidence>
<dbReference type="Gene3D" id="3.10.580.10">
    <property type="entry name" value="CBS-domain"/>
    <property type="match status" value="1"/>
</dbReference>
<dbReference type="Pfam" id="PF00571">
    <property type="entry name" value="CBS"/>
    <property type="match status" value="2"/>
</dbReference>
<dbReference type="PANTHER" id="PTHR43080:SF2">
    <property type="entry name" value="CBS DOMAIN-CONTAINING PROTEIN"/>
    <property type="match status" value="1"/>
</dbReference>
<sequence length="220" mass="25115">MYIGEILTHDDYQLTVEDTIGYALDRMNELHVHQLPVINQTELLGVIHEEDLLSAHNDNQSLSSLFVSLRFVYLFEDQHIFDALQYTSVHQLDLVPVLDKDKMYVGVVTLSELSKAINVTLGNDNSGAIIVLEVGKNDVAFSHVAHIVESENMRILNMSLRNIEESTKTEITIKVDKQNISALIASFWRFDYTVKATFNDGNQHSDIKDRYDILMNYLNL</sequence>
<feature type="domain" description="CBS" evidence="3">
    <location>
        <begin position="7"/>
        <end position="62"/>
    </location>
</feature>
<dbReference type="RefSeq" id="WP_093363386.1">
    <property type="nucleotide sequence ID" value="NZ_FOZZ01000001.1"/>
</dbReference>
<protein>
    <submittedName>
        <fullName evidence="4">CBS domain-containing protein</fullName>
    </submittedName>
</protein>
<dbReference type="EMBL" id="FOZZ01000001">
    <property type="protein sequence ID" value="SFS35919.1"/>
    <property type="molecule type" value="Genomic_DNA"/>
</dbReference>
<name>A0A1I6P6W2_9SPHI</name>
<evidence type="ECO:0000256" key="2">
    <source>
        <dbReference type="PROSITE-ProRule" id="PRU00703"/>
    </source>
</evidence>
<proteinExistence type="predicted"/>
<reference evidence="4 5" key="1">
    <citation type="submission" date="2016-10" db="EMBL/GenBank/DDBJ databases">
        <authorList>
            <person name="de Groot N.N."/>
        </authorList>
    </citation>
    <scope>NUCLEOTIDE SEQUENCE [LARGE SCALE GENOMIC DNA]</scope>
    <source>
        <strain evidence="4 5">DSM 22789</strain>
    </source>
</reference>
<keyword evidence="5" id="KW-1185">Reference proteome</keyword>
<dbReference type="InterPro" id="IPR046342">
    <property type="entry name" value="CBS_dom_sf"/>
</dbReference>
<evidence type="ECO:0000313" key="4">
    <source>
        <dbReference type="EMBL" id="SFS35919.1"/>
    </source>
</evidence>
<dbReference type="STRING" id="683125.SAMN05660206_101309"/>